<evidence type="ECO:0000256" key="1">
    <source>
        <dbReference type="HAMAP-Rule" id="MF_01523"/>
    </source>
</evidence>
<comment type="function">
    <text evidence="1">Specifically methylates the guanosine in position 1516 of 16S rRNA.</text>
</comment>
<dbReference type="SUPFAM" id="SSF53335">
    <property type="entry name" value="S-adenosyl-L-methionine-dependent methyltransferases"/>
    <property type="match status" value="1"/>
</dbReference>
<sequence length="264" mass="27929">MGDPEPLAVCACTEASLATAEGLARSLGCLLAPVGVMPRDYAAARALLLVSDDKLALQLCGRKMPGPVSVDFGSSGMRHRRAAGHNELLGKAVGVGRKSALSVIDATAGLGRDSFVLADLGARVRLCERHPVIAAMLEAGMDAARNSGDSWLVERVSRMQLHKGDACLLPPEQLVDVDVIYLDPMFPARTKAAAVKKEMALFQYLLHDSSGDGEATLHWALQQQVARVVVKRPARAEALAGVAPSHSIEGRAVRYDVHVLAALG</sequence>
<dbReference type="CDD" id="cd02440">
    <property type="entry name" value="AdoMet_MTases"/>
    <property type="match status" value="1"/>
</dbReference>
<dbReference type="EMBL" id="VTUX01000003">
    <property type="protein sequence ID" value="KAA1192807.1"/>
    <property type="molecule type" value="Genomic_DNA"/>
</dbReference>
<keyword evidence="1" id="KW-0489">Methyltransferase</keyword>
<dbReference type="Proteomes" id="UP000323708">
    <property type="component" value="Unassembled WGS sequence"/>
</dbReference>
<comment type="caution">
    <text evidence="2">The sequence shown here is derived from an EMBL/GenBank/DDBJ whole genome shotgun (WGS) entry which is preliminary data.</text>
</comment>
<dbReference type="PANTHER" id="PTHR36112">
    <property type="entry name" value="RIBOSOMAL RNA SMALL SUBUNIT METHYLTRANSFERASE J"/>
    <property type="match status" value="1"/>
</dbReference>
<organism evidence="2 3">
    <name type="scientific">Pseudohalioglobus sediminis</name>
    <dbReference type="NCBI Taxonomy" id="2606449"/>
    <lineage>
        <taxon>Bacteria</taxon>
        <taxon>Pseudomonadati</taxon>
        <taxon>Pseudomonadota</taxon>
        <taxon>Gammaproteobacteria</taxon>
        <taxon>Cellvibrionales</taxon>
        <taxon>Halieaceae</taxon>
        <taxon>Pseudohalioglobus</taxon>
    </lineage>
</organism>
<comment type="similarity">
    <text evidence="1">Belongs to the methyltransferase superfamily. RsmJ family.</text>
</comment>
<evidence type="ECO:0000313" key="3">
    <source>
        <dbReference type="Proteomes" id="UP000323708"/>
    </source>
</evidence>
<name>A0A5B0X2N6_9GAMM</name>
<feature type="binding site" evidence="1">
    <location>
        <position position="183"/>
    </location>
    <ligand>
        <name>S-adenosyl-L-methionine</name>
        <dbReference type="ChEBI" id="CHEBI:59789"/>
    </ligand>
</feature>
<feature type="binding site" evidence="1">
    <location>
        <begin position="112"/>
        <end position="113"/>
    </location>
    <ligand>
        <name>S-adenosyl-L-methionine</name>
        <dbReference type="ChEBI" id="CHEBI:59789"/>
    </ligand>
</feature>
<keyword evidence="1" id="KW-0698">rRNA processing</keyword>
<reference evidence="2 3" key="1">
    <citation type="submission" date="2019-09" db="EMBL/GenBank/DDBJ databases">
        <authorList>
            <person name="Chen X.-Y."/>
        </authorList>
    </citation>
    <scope>NUCLEOTIDE SEQUENCE [LARGE SCALE GENOMIC DNA]</scope>
    <source>
        <strain evidence="2 3">NY5</strain>
    </source>
</reference>
<comment type="subcellular location">
    <subcellularLocation>
        <location evidence="1">Cytoplasm</location>
    </subcellularLocation>
</comment>
<accession>A0A5B0X2N6</accession>
<keyword evidence="3" id="KW-1185">Reference proteome</keyword>
<dbReference type="InterPro" id="IPR029063">
    <property type="entry name" value="SAM-dependent_MTases_sf"/>
</dbReference>
<dbReference type="EC" id="2.1.1.242" evidence="1"/>
<feature type="binding site" evidence="1">
    <location>
        <begin position="128"/>
        <end position="129"/>
    </location>
    <ligand>
        <name>S-adenosyl-L-methionine</name>
        <dbReference type="ChEBI" id="CHEBI:59789"/>
    </ligand>
</feature>
<dbReference type="InterPro" id="IPR007536">
    <property type="entry name" value="16SrRNA_methylTrfase_J"/>
</dbReference>
<comment type="caution">
    <text evidence="1">Lacks conserved residue(s) required for the propagation of feature annotation.</text>
</comment>
<dbReference type="HAMAP" id="MF_01523">
    <property type="entry name" value="16SrRNA_methyltr_J"/>
    <property type="match status" value="1"/>
</dbReference>
<keyword evidence="1" id="KW-0808">Transferase</keyword>
<gene>
    <name evidence="1" type="primary">rsmJ</name>
    <name evidence="2" type="ORF">F0M18_09135</name>
</gene>
<protein>
    <recommendedName>
        <fullName evidence="1">Ribosomal RNA small subunit methyltransferase J</fullName>
        <ecNumber evidence="1">2.1.1.242</ecNumber>
    </recommendedName>
    <alternativeName>
        <fullName evidence="1">16S rRNA m2G1516 methyltransferase</fullName>
    </alternativeName>
    <alternativeName>
        <fullName evidence="1">rRNA (guanine-N(2)-)-methyltransferase</fullName>
    </alternativeName>
</protein>
<dbReference type="RefSeq" id="WP_149611090.1">
    <property type="nucleotide sequence ID" value="NZ_VTUX01000003.1"/>
</dbReference>
<dbReference type="PANTHER" id="PTHR36112:SF1">
    <property type="entry name" value="RIBOSOMAL RNA SMALL SUBUNIT METHYLTRANSFERASE J"/>
    <property type="match status" value="1"/>
</dbReference>
<dbReference type="AlphaFoldDB" id="A0A5B0X2N6"/>
<keyword evidence="1" id="KW-0949">S-adenosyl-L-methionine</keyword>
<evidence type="ECO:0000313" key="2">
    <source>
        <dbReference type="EMBL" id="KAA1192807.1"/>
    </source>
</evidence>
<keyword evidence="1" id="KW-0963">Cytoplasm</keyword>
<dbReference type="Pfam" id="PF04445">
    <property type="entry name" value="SAM_MT"/>
    <property type="match status" value="1"/>
</dbReference>
<comment type="catalytic activity">
    <reaction evidence="1">
        <text>guanosine(1516) in 16S rRNA + S-adenosyl-L-methionine = N(2)-methylguanosine(1516) in 16S rRNA + S-adenosyl-L-homocysteine + H(+)</text>
        <dbReference type="Rhea" id="RHEA:43220"/>
        <dbReference type="Rhea" id="RHEA-COMP:10412"/>
        <dbReference type="Rhea" id="RHEA-COMP:10413"/>
        <dbReference type="ChEBI" id="CHEBI:15378"/>
        <dbReference type="ChEBI" id="CHEBI:57856"/>
        <dbReference type="ChEBI" id="CHEBI:59789"/>
        <dbReference type="ChEBI" id="CHEBI:74269"/>
        <dbReference type="ChEBI" id="CHEBI:74481"/>
        <dbReference type="EC" id="2.1.1.242"/>
    </reaction>
</comment>
<dbReference type="GO" id="GO:0005737">
    <property type="term" value="C:cytoplasm"/>
    <property type="evidence" value="ECO:0007669"/>
    <property type="project" value="UniProtKB-SubCell"/>
</dbReference>
<dbReference type="Gene3D" id="3.40.50.150">
    <property type="entry name" value="Vaccinia Virus protein VP39"/>
    <property type="match status" value="1"/>
</dbReference>
<proteinExistence type="inferred from homology"/>
<dbReference type="GO" id="GO:0008990">
    <property type="term" value="F:rRNA (guanine-N2-)-methyltransferase activity"/>
    <property type="evidence" value="ECO:0007669"/>
    <property type="project" value="UniProtKB-UniRule"/>
</dbReference>